<keyword evidence="6" id="KW-0238">DNA-binding</keyword>
<dbReference type="EMBL" id="PP410068">
    <property type="protein sequence ID" value="WZK92833.1"/>
    <property type="molecule type" value="Genomic_DNA"/>
</dbReference>
<evidence type="ECO:0000256" key="4">
    <source>
        <dbReference type="ARBA" id="ARBA00022844"/>
    </source>
</evidence>
<dbReference type="GO" id="GO:0046718">
    <property type="term" value="P:symbiont entry into host cell"/>
    <property type="evidence" value="ECO:0007669"/>
    <property type="project" value="UniProtKB-KW"/>
</dbReference>
<keyword evidence="5" id="KW-0426">Late protein</keyword>
<evidence type="ECO:0000256" key="6">
    <source>
        <dbReference type="ARBA" id="ARBA00023125"/>
    </source>
</evidence>
<dbReference type="GO" id="GO:0075732">
    <property type="term" value="P:viral penetration into host nucleus"/>
    <property type="evidence" value="ECO:0007669"/>
    <property type="project" value="UniProtKB-KW"/>
</dbReference>
<feature type="compositionally biased region" description="Basic and acidic residues" evidence="8">
    <location>
        <begin position="62"/>
        <end position="78"/>
    </location>
</feature>
<reference evidence="9" key="1">
    <citation type="journal article" date="2024" name="Microbiol. Spectr.">
        <title>Full-genome sequencing of dozens of new DNA viruses found in Spanish bat feces.</title>
        <authorList>
            <person name="Buigues J."/>
            <person name="Vinals A."/>
            <person name="Martinez-Recio R."/>
            <person name="Monros J.S."/>
            <person name="Sanjuan R."/>
            <person name="Cuevas J.M."/>
        </authorList>
    </citation>
    <scope>NUCLEOTIDE SEQUENCE</scope>
    <source>
        <strain evidence="9">MAVG44</strain>
    </source>
</reference>
<dbReference type="GO" id="GO:0043657">
    <property type="term" value="C:host cell"/>
    <property type="evidence" value="ECO:0007669"/>
    <property type="project" value="GOC"/>
</dbReference>
<evidence type="ECO:0000256" key="8">
    <source>
        <dbReference type="SAM" id="MobiDB-lite"/>
    </source>
</evidence>
<dbReference type="InterPro" id="IPR004912">
    <property type="entry name" value="Adeno_VII"/>
</dbReference>
<dbReference type="Pfam" id="PF03228">
    <property type="entry name" value="Adeno_VII"/>
    <property type="match status" value="1"/>
</dbReference>
<evidence type="ECO:0000256" key="5">
    <source>
        <dbReference type="ARBA" id="ARBA00022921"/>
    </source>
</evidence>
<keyword evidence="7" id="KW-1160">Virus entry into host cell</keyword>
<evidence type="ECO:0000313" key="9">
    <source>
        <dbReference type="EMBL" id="WZK92833.1"/>
    </source>
</evidence>
<comment type="similarity">
    <text evidence="1">Belongs to the adenoviridae histone-like nucleoprotein family.</text>
</comment>
<evidence type="ECO:0000256" key="7">
    <source>
        <dbReference type="ARBA" id="ARBA00023296"/>
    </source>
</evidence>
<feature type="compositionally biased region" description="Pro residues" evidence="8">
    <location>
        <begin position="93"/>
        <end position="106"/>
    </location>
</feature>
<feature type="region of interest" description="Disordered" evidence="8">
    <location>
        <begin position="50"/>
        <end position="110"/>
    </location>
</feature>
<dbReference type="GO" id="GO:0003677">
    <property type="term" value="F:DNA binding"/>
    <property type="evidence" value="ECO:0007669"/>
    <property type="project" value="UniProtKB-KW"/>
</dbReference>
<keyword evidence="2" id="KW-1163">Viral penetration into host nucleus</keyword>
<dbReference type="GO" id="GO:0019028">
    <property type="term" value="C:viral capsid"/>
    <property type="evidence" value="ECO:0007669"/>
    <property type="project" value="InterPro"/>
</dbReference>
<protein>
    <submittedName>
        <fullName evidence="9">Adenoviral core protein VII</fullName>
    </submittedName>
</protein>
<name>A0AAU6S539_9ADEN</name>
<evidence type="ECO:0000256" key="1">
    <source>
        <dbReference type="ARBA" id="ARBA00005746"/>
    </source>
</evidence>
<keyword evidence="4" id="KW-0946">Virion</keyword>
<keyword evidence="3" id="KW-1048">Host nucleus</keyword>
<accession>A0AAU6S539</accession>
<feature type="compositionally biased region" description="Basic residues" evidence="8">
    <location>
        <begin position="79"/>
        <end position="90"/>
    </location>
</feature>
<sequence length="173" mass="19884">MAVLITPSNNTGWGLGLKGMYGGRLIGGARVRSDAYPVRVRKHYRAPWGSVSRGRRPVVTRQELRDRRRRDRERDRRDRRTRRRRGRRGSRAPSPPSDSPPVQRPPPPKKRYIAVNLPVTRVTPAPTVPRASARIASRRERGMVIRYHPSLRPRARLGRRRRARTNNTTAPVA</sequence>
<organism evidence="9">
    <name type="scientific">Pipistrellus pipistrellus adenovirus</name>
    <dbReference type="NCBI Taxonomy" id="3140007"/>
    <lineage>
        <taxon>Viruses</taxon>
        <taxon>Varidnaviria</taxon>
        <taxon>Bamfordvirae</taxon>
        <taxon>Preplasmiviricota</taxon>
        <taxon>Polisuviricotina</taxon>
        <taxon>Pharingeaviricetes</taxon>
        <taxon>Rowavirales</taxon>
        <taxon>Adenoviridae</taxon>
    </lineage>
</organism>
<evidence type="ECO:0000256" key="2">
    <source>
        <dbReference type="ARBA" id="ARBA00022524"/>
    </source>
</evidence>
<reference evidence="9" key="2">
    <citation type="submission" date="2024-02" db="EMBL/GenBank/DDBJ databases">
        <authorList>
            <person name="Buigues J."/>
            <person name="Vinals A."/>
            <person name="Martinez-Recio R."/>
            <person name="S Monros J."/>
            <person name="Sanjuan R."/>
            <person name="Cuevas J.M."/>
        </authorList>
    </citation>
    <scope>NUCLEOTIDE SEQUENCE</scope>
    <source>
        <strain evidence="9">MAVG44</strain>
    </source>
</reference>
<evidence type="ECO:0000256" key="3">
    <source>
        <dbReference type="ARBA" id="ARBA00022562"/>
    </source>
</evidence>
<proteinExistence type="inferred from homology"/>